<accession>A0AAU9EE31</accession>
<feature type="domain" description="HD-GYP" evidence="1">
    <location>
        <begin position="115"/>
        <end position="311"/>
    </location>
</feature>
<reference evidence="2 3" key="1">
    <citation type="submission" date="2023-08" db="EMBL/GenBank/DDBJ databases">
        <title>Helicovermis profunda gen. nov., sp. nov., a novel mesophilic, fermentative bacterium within the Bacillota from a deep-sea hydrothermal vent chimney.</title>
        <authorList>
            <person name="Miyazaki U."/>
            <person name="Mizutani D."/>
            <person name="Hashimoto Y."/>
            <person name="Tame A."/>
            <person name="Sawayama S."/>
            <person name="Miyazaki J."/>
            <person name="Takai K."/>
            <person name="Nakagawa S."/>
        </authorList>
    </citation>
    <scope>NUCLEOTIDE SEQUENCE [LARGE SCALE GENOMIC DNA]</scope>
    <source>
        <strain evidence="2 3">S502</strain>
    </source>
</reference>
<evidence type="ECO:0000313" key="3">
    <source>
        <dbReference type="Proteomes" id="UP001321786"/>
    </source>
</evidence>
<dbReference type="InterPro" id="IPR006675">
    <property type="entry name" value="HDIG_dom"/>
</dbReference>
<proteinExistence type="predicted"/>
<dbReference type="Gene3D" id="1.10.3210.10">
    <property type="entry name" value="Hypothetical protein af1432"/>
    <property type="match status" value="1"/>
</dbReference>
<evidence type="ECO:0000259" key="1">
    <source>
        <dbReference type="PROSITE" id="PS51832"/>
    </source>
</evidence>
<dbReference type="Pfam" id="PF13487">
    <property type="entry name" value="HD_5"/>
    <property type="match status" value="1"/>
</dbReference>
<organism evidence="2 3">
    <name type="scientific">Helicovermis profundi</name>
    <dbReference type="NCBI Taxonomy" id="3065157"/>
    <lineage>
        <taxon>Bacteria</taxon>
        <taxon>Bacillati</taxon>
        <taxon>Bacillota</taxon>
        <taxon>Clostridia</taxon>
        <taxon>Helicovermis</taxon>
    </lineage>
</organism>
<evidence type="ECO:0000313" key="2">
    <source>
        <dbReference type="EMBL" id="BEP29689.1"/>
    </source>
</evidence>
<dbReference type="Proteomes" id="UP001321786">
    <property type="component" value="Chromosome"/>
</dbReference>
<dbReference type="SUPFAM" id="SSF109604">
    <property type="entry name" value="HD-domain/PDEase-like"/>
    <property type="match status" value="1"/>
</dbReference>
<dbReference type="CDD" id="cd00077">
    <property type="entry name" value="HDc"/>
    <property type="match status" value="1"/>
</dbReference>
<dbReference type="AlphaFoldDB" id="A0AAU9EE31"/>
<dbReference type="InterPro" id="IPR037522">
    <property type="entry name" value="HD_GYP_dom"/>
</dbReference>
<name>A0AAU9EE31_9FIRM</name>
<dbReference type="PANTHER" id="PTHR43155">
    <property type="entry name" value="CYCLIC DI-GMP PHOSPHODIESTERASE PA4108-RELATED"/>
    <property type="match status" value="1"/>
</dbReference>
<dbReference type="PANTHER" id="PTHR43155:SF2">
    <property type="entry name" value="CYCLIC DI-GMP PHOSPHODIESTERASE PA4108"/>
    <property type="match status" value="1"/>
</dbReference>
<dbReference type="RefSeq" id="WP_338535309.1">
    <property type="nucleotide sequence ID" value="NZ_AP028654.1"/>
</dbReference>
<protein>
    <submittedName>
        <fullName evidence="2">HD-GYP domain-containing protein</fullName>
    </submittedName>
</protein>
<dbReference type="EMBL" id="AP028654">
    <property type="protein sequence ID" value="BEP29689.1"/>
    <property type="molecule type" value="Genomic_DNA"/>
</dbReference>
<dbReference type="KEGG" id="hprf:HLPR_20200"/>
<dbReference type="InterPro" id="IPR003607">
    <property type="entry name" value="HD/PDEase_dom"/>
</dbReference>
<dbReference type="NCBIfam" id="TIGR00277">
    <property type="entry name" value="HDIG"/>
    <property type="match status" value="1"/>
</dbReference>
<keyword evidence="3" id="KW-1185">Reference proteome</keyword>
<sequence length="363" mass="41750">MRLLSTSKVKIGQFVGRPIFSENGNLLLGKGVKLTKGLIDKIFEHDIYFIYIDDEISKGIEINNVVDEEHMAKFVTSMKKVMDDAIFGDKNKNVSGFVPLETFKIVQDLVKALIENIMSNKDVLYSVTELMGTDMYTYKHSVNVAILSILTSKSLKYNYKMIEQIAIGALLHDIGKINVKNELINKKEPLTDDEFDEIKNHAKYGFEIVKKDVALSAYVKQIIIKHHEKLDGSGYPSGIESKDIPEFVRIVTLCDIFDAITNDRVYRKRIPMYKALEILMTDAVFKLDRNIYRHFVENICIYPPGSGVKLSDNREAIVVKYRREYPSRPLVRIIDKDDLKKSYDLDLIDERTIFVENVIELDF</sequence>
<gene>
    <name evidence="2" type="ORF">HLPR_20200</name>
</gene>
<dbReference type="PROSITE" id="PS51832">
    <property type="entry name" value="HD_GYP"/>
    <property type="match status" value="1"/>
</dbReference>
<dbReference type="SMART" id="SM00471">
    <property type="entry name" value="HDc"/>
    <property type="match status" value="1"/>
</dbReference>